<evidence type="ECO:0000313" key="2">
    <source>
        <dbReference type="EMBL" id="REG28339.1"/>
    </source>
</evidence>
<dbReference type="AlphaFoldDB" id="A0AAQ0HCT8"/>
<keyword evidence="3" id="KW-1185">Reference proteome</keyword>
<dbReference type="Proteomes" id="UP000256794">
    <property type="component" value="Unassembled WGS sequence"/>
</dbReference>
<organism evidence="2 3">
    <name type="scientific">Paracoccus versutus</name>
    <name type="common">Thiobacillus versutus</name>
    <dbReference type="NCBI Taxonomy" id="34007"/>
    <lineage>
        <taxon>Bacteria</taxon>
        <taxon>Pseudomonadati</taxon>
        <taxon>Pseudomonadota</taxon>
        <taxon>Alphaproteobacteria</taxon>
        <taxon>Rhodobacterales</taxon>
        <taxon>Paracoccaceae</taxon>
        <taxon>Paracoccus</taxon>
    </lineage>
</organism>
<feature type="domain" description="Transposase IS66 central" evidence="1">
    <location>
        <begin position="45"/>
        <end position="140"/>
    </location>
</feature>
<evidence type="ECO:0000259" key="1">
    <source>
        <dbReference type="Pfam" id="PF03050"/>
    </source>
</evidence>
<gene>
    <name evidence="2" type="ORF">ATH84_10633</name>
</gene>
<proteinExistence type="predicted"/>
<evidence type="ECO:0000313" key="3">
    <source>
        <dbReference type="Proteomes" id="UP000256794"/>
    </source>
</evidence>
<accession>A0AAQ0HCT8</accession>
<dbReference type="Pfam" id="PF03050">
    <property type="entry name" value="DDE_Tnp_IS66"/>
    <property type="match status" value="1"/>
</dbReference>
<dbReference type="PANTHER" id="PTHR33678">
    <property type="entry name" value="BLL1576 PROTEIN"/>
    <property type="match status" value="1"/>
</dbReference>
<dbReference type="InterPro" id="IPR052344">
    <property type="entry name" value="Transposase-related"/>
</dbReference>
<dbReference type="EMBL" id="QUMX01000063">
    <property type="protein sequence ID" value="REG28339.1"/>
    <property type="molecule type" value="Genomic_DNA"/>
</dbReference>
<protein>
    <submittedName>
        <fullName evidence="2">Transposase</fullName>
    </submittedName>
</protein>
<dbReference type="InterPro" id="IPR004291">
    <property type="entry name" value="Transposase_IS66_central"/>
</dbReference>
<reference evidence="2 3" key="1">
    <citation type="submission" date="2018-08" db="EMBL/GenBank/DDBJ databases">
        <title>Genomic Encyclopedia of Archaeal and Bacterial Type Strains, Phase II (KMG-II): from individual species to whole genera.</title>
        <authorList>
            <person name="Goeker M."/>
        </authorList>
    </citation>
    <scope>NUCLEOTIDE SEQUENCE [LARGE SCALE GENOMIC DNA]</scope>
    <source>
        <strain evidence="2 3">DSM 582</strain>
    </source>
</reference>
<sequence>MAIPEHVEFIRHVHHTCACNHDERCKDNKPVAAKSENYIMKGRVIDPTFAAEAAIQKFFEHIPTFRMARRLQHANVNLSRQAIGGGVTHLARYLKPVRQALFDHVKAGNVAHADETPVRVQAPGKGKCDLGYFWAVCRDE</sequence>
<comment type="caution">
    <text evidence="2">The sequence shown here is derived from an EMBL/GenBank/DDBJ whole genome shotgun (WGS) entry which is preliminary data.</text>
</comment>
<name>A0AAQ0HCT8_PARVE</name>